<dbReference type="Gene3D" id="3.30.930.10">
    <property type="entry name" value="Bira Bifunctional Protein, Domain 2"/>
    <property type="match status" value="1"/>
</dbReference>
<dbReference type="Proteomes" id="UP000675664">
    <property type="component" value="Unassembled WGS sequence"/>
</dbReference>
<dbReference type="InterPro" id="IPR045864">
    <property type="entry name" value="aa-tRNA-synth_II/BPL/LPL"/>
</dbReference>
<dbReference type="CDD" id="cd16442">
    <property type="entry name" value="BPL"/>
    <property type="match status" value="1"/>
</dbReference>
<evidence type="ECO:0000256" key="4">
    <source>
        <dbReference type="ARBA" id="ARBA00023267"/>
    </source>
</evidence>
<evidence type="ECO:0000256" key="1">
    <source>
        <dbReference type="ARBA" id="ARBA00022598"/>
    </source>
</evidence>
<dbReference type="GO" id="GO:0005737">
    <property type="term" value="C:cytoplasm"/>
    <property type="evidence" value="ECO:0007669"/>
    <property type="project" value="TreeGrafter"/>
</dbReference>
<dbReference type="InterPro" id="IPR004143">
    <property type="entry name" value="BPL_LPL_catalytic"/>
</dbReference>
<feature type="binding site" evidence="5">
    <location>
        <position position="116"/>
    </location>
    <ligand>
        <name>biotin</name>
        <dbReference type="ChEBI" id="CHEBI:57586"/>
    </ligand>
</feature>
<reference evidence="7" key="1">
    <citation type="submission" date="2021-04" db="EMBL/GenBank/DDBJ databases">
        <title>Sinoanaerobacter chloroacetimidivorans sp. nov., an obligate anaerobic bacterium isolated from anaerobic sludge.</title>
        <authorList>
            <person name="Bao Y."/>
        </authorList>
    </citation>
    <scope>NUCLEOTIDE SEQUENCE</scope>
    <source>
        <strain evidence="7">BAD-6</strain>
    </source>
</reference>
<dbReference type="HAMAP" id="MF_00978">
    <property type="entry name" value="Bifunct_BirA"/>
    <property type="match status" value="1"/>
</dbReference>
<keyword evidence="8" id="KW-1185">Reference proteome</keyword>
<keyword evidence="5" id="KW-0805">Transcription regulation</keyword>
<keyword evidence="4 5" id="KW-0092">Biotin</keyword>
<dbReference type="NCBIfam" id="TIGR00121">
    <property type="entry name" value="birA_ligase"/>
    <property type="match status" value="1"/>
</dbReference>
<feature type="binding site" evidence="5">
    <location>
        <begin position="92"/>
        <end position="94"/>
    </location>
    <ligand>
        <name>biotin</name>
        <dbReference type="ChEBI" id="CHEBI:57586"/>
    </ligand>
</feature>
<gene>
    <name evidence="5" type="primary">birA</name>
    <name evidence="7" type="ORF">KCX82_14465</name>
</gene>
<name>A0A8J7W524_9FIRM</name>
<accession>A0A8J7W524</accession>
<dbReference type="GO" id="GO:0004077">
    <property type="term" value="F:biotin--[biotin carboxyl-carrier protein] ligase activity"/>
    <property type="evidence" value="ECO:0007669"/>
    <property type="project" value="UniProtKB-UniRule"/>
</dbReference>
<keyword evidence="1 5" id="KW-0436">Ligase</keyword>
<keyword evidence="2 5" id="KW-0547">Nucleotide-binding</keyword>
<dbReference type="Pfam" id="PF08279">
    <property type="entry name" value="HTH_11"/>
    <property type="match status" value="1"/>
</dbReference>
<evidence type="ECO:0000313" key="8">
    <source>
        <dbReference type="Proteomes" id="UP000675664"/>
    </source>
</evidence>
<dbReference type="GO" id="GO:0006355">
    <property type="term" value="P:regulation of DNA-templated transcription"/>
    <property type="evidence" value="ECO:0007669"/>
    <property type="project" value="UniProtKB-UniRule"/>
</dbReference>
<dbReference type="PROSITE" id="PS51733">
    <property type="entry name" value="BPL_LPL_CATALYTIC"/>
    <property type="match status" value="1"/>
</dbReference>
<evidence type="ECO:0000259" key="6">
    <source>
        <dbReference type="PROSITE" id="PS51733"/>
    </source>
</evidence>
<dbReference type="SUPFAM" id="SSF55681">
    <property type="entry name" value="Class II aaRS and biotin synthetases"/>
    <property type="match status" value="1"/>
</dbReference>
<dbReference type="PANTHER" id="PTHR12835:SF5">
    <property type="entry name" value="BIOTIN--PROTEIN LIGASE"/>
    <property type="match status" value="1"/>
</dbReference>
<dbReference type="InterPro" id="IPR003142">
    <property type="entry name" value="BPL_C"/>
</dbReference>
<dbReference type="Gene3D" id="2.30.30.100">
    <property type="match status" value="1"/>
</dbReference>
<comment type="similarity">
    <text evidence="5">Belongs to the biotin--protein ligase family.</text>
</comment>
<dbReference type="InterPro" id="IPR008988">
    <property type="entry name" value="Transcriptional_repressor_C"/>
</dbReference>
<keyword evidence="5" id="KW-0678">Repressor</keyword>
<dbReference type="GO" id="GO:0003677">
    <property type="term" value="F:DNA binding"/>
    <property type="evidence" value="ECO:0007669"/>
    <property type="project" value="UniProtKB-UniRule"/>
</dbReference>
<comment type="caution">
    <text evidence="7">The sequence shown here is derived from an EMBL/GenBank/DDBJ whole genome shotgun (WGS) entry which is preliminary data.</text>
</comment>
<dbReference type="Gene3D" id="1.10.10.10">
    <property type="entry name" value="Winged helix-like DNA-binding domain superfamily/Winged helix DNA-binding domain"/>
    <property type="match status" value="1"/>
</dbReference>
<keyword evidence="5" id="KW-0238">DNA-binding</keyword>
<protein>
    <recommendedName>
        <fullName evidence="5">Bifunctional ligase/repressor BirA</fullName>
    </recommendedName>
    <alternativeName>
        <fullName evidence="5">Biotin--[acetyl-CoA-carboxylase] ligase</fullName>
        <ecNumber evidence="5">6.3.4.15</ecNumber>
    </alternativeName>
    <alternativeName>
        <fullName evidence="5">Biotin--protein ligase</fullName>
    </alternativeName>
    <alternativeName>
        <fullName evidence="5">Biotin-[acetyl-CoA carboxylase] synthetase</fullName>
    </alternativeName>
</protein>
<feature type="domain" description="BPL/LPL catalytic" evidence="6">
    <location>
        <begin position="69"/>
        <end position="269"/>
    </location>
</feature>
<dbReference type="GO" id="GO:0009249">
    <property type="term" value="P:protein lipoylation"/>
    <property type="evidence" value="ECO:0007669"/>
    <property type="project" value="UniProtKB-ARBA"/>
</dbReference>
<organism evidence="7 8">
    <name type="scientific">Sinanaerobacter chloroacetimidivorans</name>
    <dbReference type="NCBI Taxonomy" id="2818044"/>
    <lineage>
        <taxon>Bacteria</taxon>
        <taxon>Bacillati</taxon>
        <taxon>Bacillota</taxon>
        <taxon>Clostridia</taxon>
        <taxon>Peptostreptococcales</taxon>
        <taxon>Anaerovoracaceae</taxon>
        <taxon>Sinanaerobacter</taxon>
    </lineage>
</organism>
<dbReference type="SUPFAM" id="SSF46785">
    <property type="entry name" value="Winged helix' DNA-binding domain"/>
    <property type="match status" value="1"/>
</dbReference>
<comment type="function">
    <text evidence="5">Acts both as a biotin--[acetyl-CoA-carboxylase] ligase and a repressor.</text>
</comment>
<dbReference type="EC" id="6.3.4.15" evidence="5"/>
<feature type="binding site" evidence="5">
    <location>
        <position position="187"/>
    </location>
    <ligand>
        <name>biotin</name>
        <dbReference type="ChEBI" id="CHEBI:57586"/>
    </ligand>
</feature>
<keyword evidence="3 5" id="KW-0067">ATP-binding</keyword>
<dbReference type="InterPro" id="IPR004408">
    <property type="entry name" value="Biotin_CoA_COase_ligase"/>
</dbReference>
<dbReference type="SUPFAM" id="SSF50037">
    <property type="entry name" value="C-terminal domain of transcriptional repressors"/>
    <property type="match status" value="1"/>
</dbReference>
<comment type="catalytic activity">
    <reaction evidence="5">
        <text>biotin + L-lysyl-[protein] + ATP = N(6)-biotinyl-L-lysyl-[protein] + AMP + diphosphate + H(+)</text>
        <dbReference type="Rhea" id="RHEA:11756"/>
        <dbReference type="Rhea" id="RHEA-COMP:9752"/>
        <dbReference type="Rhea" id="RHEA-COMP:10505"/>
        <dbReference type="ChEBI" id="CHEBI:15378"/>
        <dbReference type="ChEBI" id="CHEBI:29969"/>
        <dbReference type="ChEBI" id="CHEBI:30616"/>
        <dbReference type="ChEBI" id="CHEBI:33019"/>
        <dbReference type="ChEBI" id="CHEBI:57586"/>
        <dbReference type="ChEBI" id="CHEBI:83144"/>
        <dbReference type="ChEBI" id="CHEBI:456215"/>
        <dbReference type="EC" id="6.3.4.15"/>
    </reaction>
</comment>
<dbReference type="PANTHER" id="PTHR12835">
    <property type="entry name" value="BIOTIN PROTEIN LIGASE"/>
    <property type="match status" value="1"/>
</dbReference>
<dbReference type="Pfam" id="PF03099">
    <property type="entry name" value="BPL_LplA_LipB"/>
    <property type="match status" value="1"/>
</dbReference>
<sequence>MSTKLSVLKILEEKKGQTISGEELANHLEVSRAAIWKAIKELRKEGYAIDAITNKGYCLTEDNDRISVQGILPHLQSANMEEKVFVYKLLESTNLTAKKMALDGAAPGTVVIAEEQSKGRGRMGRSFYSPADSGIYMSLILKPGFDVAKSVLITTAASVAVCKAIEKVTGIRCEIKWVNDIYMKGKKICGILTEAVTDFESGHIEHIILGIGINFTTAKVSFPEELKDIAGSLFHKTEDLKKTGTKQISRNQLIAEVINEVLSIHQDLESRSFIPEYKERSFVLGKEINIMQRISSSSGSDVPPPVPATAVDIDSDGGLVVRYEDGSTDTLNSGEISIRLRN</sequence>
<dbReference type="InterPro" id="IPR030855">
    <property type="entry name" value="Bifunct_BirA"/>
</dbReference>
<dbReference type="InterPro" id="IPR036388">
    <property type="entry name" value="WH-like_DNA-bd_sf"/>
</dbReference>
<feature type="DNA-binding region" description="H-T-H motif" evidence="5">
    <location>
        <begin position="21"/>
        <end position="40"/>
    </location>
</feature>
<dbReference type="EMBL" id="JAGSND010000010">
    <property type="protein sequence ID" value="MBR0599090.1"/>
    <property type="molecule type" value="Genomic_DNA"/>
</dbReference>
<dbReference type="GO" id="GO:0005524">
    <property type="term" value="F:ATP binding"/>
    <property type="evidence" value="ECO:0007669"/>
    <property type="project" value="UniProtKB-UniRule"/>
</dbReference>
<dbReference type="Pfam" id="PF02237">
    <property type="entry name" value="BPL_C"/>
    <property type="match status" value="1"/>
</dbReference>
<evidence type="ECO:0000313" key="7">
    <source>
        <dbReference type="EMBL" id="MBR0599090.1"/>
    </source>
</evidence>
<dbReference type="RefSeq" id="WP_319633357.1">
    <property type="nucleotide sequence ID" value="NZ_JAGSND010000010.1"/>
</dbReference>
<keyword evidence="5" id="KW-0804">Transcription</keyword>
<feature type="binding site" evidence="5">
    <location>
        <begin position="120"/>
        <end position="122"/>
    </location>
    <ligand>
        <name>biotin</name>
        <dbReference type="ChEBI" id="CHEBI:57586"/>
    </ligand>
</feature>
<evidence type="ECO:0000256" key="5">
    <source>
        <dbReference type="HAMAP-Rule" id="MF_00978"/>
    </source>
</evidence>
<reference evidence="7" key="2">
    <citation type="submission" date="2021-04" db="EMBL/GenBank/DDBJ databases">
        <authorList>
            <person name="Liu J."/>
        </authorList>
    </citation>
    <scope>NUCLEOTIDE SEQUENCE</scope>
    <source>
        <strain evidence="7">BAD-6</strain>
    </source>
</reference>
<proteinExistence type="inferred from homology"/>
<dbReference type="InterPro" id="IPR013196">
    <property type="entry name" value="HTH_11"/>
</dbReference>
<dbReference type="InterPro" id="IPR036390">
    <property type="entry name" value="WH_DNA-bd_sf"/>
</dbReference>
<dbReference type="GO" id="GO:0016740">
    <property type="term" value="F:transferase activity"/>
    <property type="evidence" value="ECO:0007669"/>
    <property type="project" value="UniProtKB-ARBA"/>
</dbReference>
<evidence type="ECO:0000256" key="2">
    <source>
        <dbReference type="ARBA" id="ARBA00022741"/>
    </source>
</evidence>
<evidence type="ECO:0000256" key="3">
    <source>
        <dbReference type="ARBA" id="ARBA00022840"/>
    </source>
</evidence>
<dbReference type="AlphaFoldDB" id="A0A8J7W524"/>